<feature type="region of interest" description="Disordered" evidence="1">
    <location>
        <begin position="1"/>
        <end position="24"/>
    </location>
</feature>
<sequence>MASSGGTRSLHPAPQETQFDDGPTRCRRRQLFVTTPLSMSLRLTPEQFVIFKAFHLNDLNTGARRFTAPVLLPDMSIGERVCSIEGGVAWSAPQRSRYVVTFTLIVQDW</sequence>
<evidence type="ECO:0000256" key="1">
    <source>
        <dbReference type="SAM" id="MobiDB-lite"/>
    </source>
</evidence>
<protein>
    <submittedName>
        <fullName evidence="2">Uncharacterized protein</fullName>
    </submittedName>
</protein>
<accession>A0A2N9AI08</accession>
<reference evidence="3" key="1">
    <citation type="submission" date="2017-10" db="EMBL/GenBank/DDBJ databases">
        <authorList>
            <person name="Regsiter A."/>
            <person name="William W."/>
        </authorList>
    </citation>
    <scope>NUCLEOTIDE SEQUENCE [LARGE SCALE GENOMIC DNA]</scope>
</reference>
<organism evidence="2 3">
    <name type="scientific">Methylorubrum extorquens</name>
    <name type="common">Methylobacterium dichloromethanicum</name>
    <name type="synonym">Methylobacterium extorquens</name>
    <dbReference type="NCBI Taxonomy" id="408"/>
    <lineage>
        <taxon>Bacteria</taxon>
        <taxon>Pseudomonadati</taxon>
        <taxon>Pseudomonadota</taxon>
        <taxon>Alphaproteobacteria</taxon>
        <taxon>Hyphomicrobiales</taxon>
        <taxon>Methylobacteriaceae</taxon>
        <taxon>Methylorubrum</taxon>
    </lineage>
</organism>
<proteinExistence type="predicted"/>
<name>A0A2N9AI08_METEX</name>
<dbReference type="EMBL" id="LT962688">
    <property type="protein sequence ID" value="SOR26822.1"/>
    <property type="molecule type" value="Genomic_DNA"/>
</dbReference>
<gene>
    <name evidence="2" type="ORF">TK0001_0220</name>
</gene>
<dbReference type="Proteomes" id="UP000233769">
    <property type="component" value="Chromosome tk0001"/>
</dbReference>
<evidence type="ECO:0000313" key="3">
    <source>
        <dbReference type="Proteomes" id="UP000233769"/>
    </source>
</evidence>
<dbReference type="AlphaFoldDB" id="A0A2N9AI08"/>
<evidence type="ECO:0000313" key="2">
    <source>
        <dbReference type="EMBL" id="SOR26822.1"/>
    </source>
</evidence>